<accession>A0AAD8TKU0</accession>
<keyword evidence="3" id="KW-1185">Reference proteome</keyword>
<feature type="region of interest" description="Disordered" evidence="1">
    <location>
        <begin position="1"/>
        <end position="22"/>
    </location>
</feature>
<gene>
    <name evidence="2" type="ORF">QYE76_044470</name>
</gene>
<proteinExistence type="predicted"/>
<comment type="caution">
    <text evidence="2">The sequence shown here is derived from an EMBL/GenBank/DDBJ whole genome shotgun (WGS) entry which is preliminary data.</text>
</comment>
<organism evidence="2 3">
    <name type="scientific">Lolium multiflorum</name>
    <name type="common">Italian ryegrass</name>
    <name type="synonym">Lolium perenne subsp. multiflorum</name>
    <dbReference type="NCBI Taxonomy" id="4521"/>
    <lineage>
        <taxon>Eukaryota</taxon>
        <taxon>Viridiplantae</taxon>
        <taxon>Streptophyta</taxon>
        <taxon>Embryophyta</taxon>
        <taxon>Tracheophyta</taxon>
        <taxon>Spermatophyta</taxon>
        <taxon>Magnoliopsida</taxon>
        <taxon>Liliopsida</taxon>
        <taxon>Poales</taxon>
        <taxon>Poaceae</taxon>
        <taxon>BOP clade</taxon>
        <taxon>Pooideae</taxon>
        <taxon>Poodae</taxon>
        <taxon>Poeae</taxon>
        <taxon>Poeae Chloroplast Group 2 (Poeae type)</taxon>
        <taxon>Loliodinae</taxon>
        <taxon>Loliinae</taxon>
        <taxon>Lolium</taxon>
    </lineage>
</organism>
<feature type="compositionally biased region" description="Polar residues" evidence="1">
    <location>
        <begin position="1"/>
        <end position="12"/>
    </location>
</feature>
<evidence type="ECO:0000313" key="2">
    <source>
        <dbReference type="EMBL" id="KAK1683622.1"/>
    </source>
</evidence>
<evidence type="ECO:0000313" key="3">
    <source>
        <dbReference type="Proteomes" id="UP001231189"/>
    </source>
</evidence>
<name>A0AAD8TKU0_LOLMU</name>
<protein>
    <submittedName>
        <fullName evidence="2">Uncharacterized protein</fullName>
    </submittedName>
</protein>
<reference evidence="2" key="1">
    <citation type="submission" date="2023-07" db="EMBL/GenBank/DDBJ databases">
        <title>A chromosome-level genome assembly of Lolium multiflorum.</title>
        <authorList>
            <person name="Chen Y."/>
            <person name="Copetti D."/>
            <person name="Kolliker R."/>
            <person name="Studer B."/>
        </authorList>
    </citation>
    <scope>NUCLEOTIDE SEQUENCE</scope>
    <source>
        <strain evidence="2">02402/16</strain>
        <tissue evidence="2">Leaf</tissue>
    </source>
</reference>
<dbReference type="AlphaFoldDB" id="A0AAD8TKU0"/>
<evidence type="ECO:0000256" key="1">
    <source>
        <dbReference type="SAM" id="MobiDB-lite"/>
    </source>
</evidence>
<sequence>MAVKISSNSPSRVPNGDFGSRDGVSRCGGSLEGFWRLRLLPCHLFVKGIDPTYQRWVHHGEPSDAVVIVHGNELPENHEEVNHLEDFDARVIEHPVVPDDGSVNHALEFDMKSTEYPIELPDNSPDHGSVNHAENFDANAIEHLAEVLVDNDASLVPDES</sequence>
<dbReference type="EMBL" id="JAUUTY010000002">
    <property type="protein sequence ID" value="KAK1683622.1"/>
    <property type="molecule type" value="Genomic_DNA"/>
</dbReference>
<dbReference type="Proteomes" id="UP001231189">
    <property type="component" value="Unassembled WGS sequence"/>
</dbReference>